<dbReference type="PANTHER" id="PTHR21087:SF16">
    <property type="entry name" value="SHIKIMATE KINASE 1, CHLOROPLASTIC"/>
    <property type="match status" value="1"/>
</dbReference>
<evidence type="ECO:0000256" key="4">
    <source>
        <dbReference type="ARBA" id="ARBA00022777"/>
    </source>
</evidence>
<proteinExistence type="inferred from homology"/>
<evidence type="ECO:0000259" key="8">
    <source>
        <dbReference type="SMART" id="SM00382"/>
    </source>
</evidence>
<dbReference type="Proteomes" id="UP001162891">
    <property type="component" value="Chromosome"/>
</dbReference>
<dbReference type="Gene3D" id="3.40.50.300">
    <property type="entry name" value="P-loop containing nucleotide triphosphate hydrolases"/>
    <property type="match status" value="1"/>
</dbReference>
<dbReference type="InterPro" id="IPR027417">
    <property type="entry name" value="P-loop_NTPase"/>
</dbReference>
<feature type="binding site" evidence="7">
    <location>
        <position position="20"/>
    </location>
    <ligand>
        <name>Mg(2+)</name>
        <dbReference type="ChEBI" id="CHEBI:18420"/>
    </ligand>
</feature>
<sequence length="162" mass="16652">MPLGSGETVAVTGMMGAGKSTVARALGRLLGRPVVSLDAEIAARAGKSIPAIFAEDGEPAFRALERHAVSAVPPGAVVDLGGGAFCDPASAARLLAMGRVVFLDVSPAEAARRIGAGDGRPLAATWEALLARRLPLYRRAHLTIRVDGLAPDAIARRIVEAL</sequence>
<keyword evidence="3 7" id="KW-0547">Nucleotide-binding</keyword>
<protein>
    <recommendedName>
        <fullName evidence="7">Shikimate kinase</fullName>
        <shortName evidence="7">SK</shortName>
        <ecNumber evidence="7">2.7.1.71</ecNumber>
    </recommendedName>
</protein>
<reference evidence="10" key="1">
    <citation type="journal article" date="2022" name="Int. J. Syst. Evol. Microbiol.">
        <title>Anaeromyxobacter oryzae sp. nov., Anaeromyxobacter diazotrophicus sp. nov. and Anaeromyxobacter paludicola sp. nov., isolated from paddy soils.</title>
        <authorList>
            <person name="Itoh H."/>
            <person name="Xu Z."/>
            <person name="Mise K."/>
            <person name="Masuda Y."/>
            <person name="Ushijima N."/>
            <person name="Hayakawa C."/>
            <person name="Shiratori Y."/>
            <person name="Senoo K."/>
        </authorList>
    </citation>
    <scope>NUCLEOTIDE SEQUENCE [LARGE SCALE GENOMIC DNA]</scope>
    <source>
        <strain evidence="10">Red232</strain>
    </source>
</reference>
<comment type="similarity">
    <text evidence="7">Belongs to the shikimate kinase family.</text>
</comment>
<keyword evidence="4 7" id="KW-0418">Kinase</keyword>
<dbReference type="InterPro" id="IPR031322">
    <property type="entry name" value="Shikimate/glucono_kinase"/>
</dbReference>
<accession>A0ABN6MRW7</accession>
<organism evidence="9 10">
    <name type="scientific">Anaeromyxobacter oryzae</name>
    <dbReference type="NCBI Taxonomy" id="2918170"/>
    <lineage>
        <taxon>Bacteria</taxon>
        <taxon>Pseudomonadati</taxon>
        <taxon>Myxococcota</taxon>
        <taxon>Myxococcia</taxon>
        <taxon>Myxococcales</taxon>
        <taxon>Cystobacterineae</taxon>
        <taxon>Anaeromyxobacteraceae</taxon>
        <taxon>Anaeromyxobacter</taxon>
    </lineage>
</organism>
<dbReference type="PRINTS" id="PR01100">
    <property type="entry name" value="SHIKIMTKNASE"/>
</dbReference>
<keyword evidence="2 7" id="KW-0808">Transferase</keyword>
<comment type="subunit">
    <text evidence="7">Monomer.</text>
</comment>
<dbReference type="Pfam" id="PF01202">
    <property type="entry name" value="SKI"/>
    <property type="match status" value="1"/>
</dbReference>
<keyword evidence="6 7" id="KW-0057">Aromatic amino acid biosynthesis</keyword>
<comment type="function">
    <text evidence="7">Catalyzes the specific phosphorylation of the 3-hydroxyl group of shikimic acid using ATP as a cosubstrate.</text>
</comment>
<dbReference type="SUPFAM" id="SSF52540">
    <property type="entry name" value="P-loop containing nucleoside triphosphate hydrolases"/>
    <property type="match status" value="1"/>
</dbReference>
<keyword evidence="1 7" id="KW-0028">Amino-acid biosynthesis</keyword>
<keyword evidence="5 7" id="KW-0067">ATP-binding</keyword>
<keyword evidence="10" id="KW-1185">Reference proteome</keyword>
<comment type="caution">
    <text evidence="7">Lacks conserved residue(s) required for the propagation of feature annotation.</text>
</comment>
<evidence type="ECO:0000313" key="10">
    <source>
        <dbReference type="Proteomes" id="UP001162891"/>
    </source>
</evidence>
<dbReference type="HAMAP" id="MF_00109">
    <property type="entry name" value="Shikimate_kinase"/>
    <property type="match status" value="1"/>
</dbReference>
<name>A0ABN6MRW7_9BACT</name>
<comment type="catalytic activity">
    <reaction evidence="7">
        <text>shikimate + ATP = 3-phosphoshikimate + ADP + H(+)</text>
        <dbReference type="Rhea" id="RHEA:13121"/>
        <dbReference type="ChEBI" id="CHEBI:15378"/>
        <dbReference type="ChEBI" id="CHEBI:30616"/>
        <dbReference type="ChEBI" id="CHEBI:36208"/>
        <dbReference type="ChEBI" id="CHEBI:145989"/>
        <dbReference type="ChEBI" id="CHEBI:456216"/>
        <dbReference type="EC" id="2.7.1.71"/>
    </reaction>
</comment>
<keyword evidence="7" id="KW-0479">Metal-binding</keyword>
<dbReference type="PANTHER" id="PTHR21087">
    <property type="entry name" value="SHIKIMATE KINASE"/>
    <property type="match status" value="1"/>
</dbReference>
<dbReference type="EMBL" id="AP025591">
    <property type="protein sequence ID" value="BDG03737.1"/>
    <property type="molecule type" value="Genomic_DNA"/>
</dbReference>
<feature type="binding site" evidence="7">
    <location>
        <position position="82"/>
    </location>
    <ligand>
        <name>substrate</name>
    </ligand>
</feature>
<dbReference type="SMART" id="SM00382">
    <property type="entry name" value="AAA"/>
    <property type="match status" value="1"/>
</dbReference>
<keyword evidence="7" id="KW-0460">Magnesium</keyword>
<comment type="pathway">
    <text evidence="7">Metabolic intermediate biosynthesis; chorismate biosynthesis; chorismate from D-erythrose 4-phosphate and phosphoenolpyruvate: step 5/7.</text>
</comment>
<dbReference type="CDD" id="cd00464">
    <property type="entry name" value="SK"/>
    <property type="match status" value="1"/>
</dbReference>
<feature type="binding site" evidence="7">
    <location>
        <position position="38"/>
    </location>
    <ligand>
        <name>substrate</name>
    </ligand>
</feature>
<feature type="binding site" evidence="7">
    <location>
        <position position="120"/>
    </location>
    <ligand>
        <name>ATP</name>
        <dbReference type="ChEBI" id="CHEBI:30616"/>
    </ligand>
</feature>
<feature type="binding site" evidence="7">
    <location>
        <position position="133"/>
    </location>
    <ligand>
        <name>substrate</name>
    </ligand>
</feature>
<dbReference type="RefSeq" id="WP_248362022.1">
    <property type="nucleotide sequence ID" value="NZ_AP025591.1"/>
</dbReference>
<evidence type="ECO:0000256" key="6">
    <source>
        <dbReference type="ARBA" id="ARBA00023141"/>
    </source>
</evidence>
<keyword evidence="7" id="KW-0963">Cytoplasm</keyword>
<evidence type="ECO:0000256" key="2">
    <source>
        <dbReference type="ARBA" id="ARBA00022679"/>
    </source>
</evidence>
<evidence type="ECO:0000256" key="3">
    <source>
        <dbReference type="ARBA" id="ARBA00022741"/>
    </source>
</evidence>
<feature type="domain" description="AAA+ ATPase" evidence="8">
    <location>
        <begin position="5"/>
        <end position="120"/>
    </location>
</feature>
<evidence type="ECO:0000256" key="1">
    <source>
        <dbReference type="ARBA" id="ARBA00022605"/>
    </source>
</evidence>
<evidence type="ECO:0000313" key="9">
    <source>
        <dbReference type="EMBL" id="BDG03737.1"/>
    </source>
</evidence>
<dbReference type="InterPro" id="IPR000623">
    <property type="entry name" value="Shikimate_kinase/TSH1"/>
</dbReference>
<feature type="binding site" evidence="7">
    <location>
        <begin position="16"/>
        <end position="21"/>
    </location>
    <ligand>
        <name>ATP</name>
        <dbReference type="ChEBI" id="CHEBI:30616"/>
    </ligand>
</feature>
<dbReference type="EC" id="2.7.1.71" evidence="7"/>
<comment type="cofactor">
    <cofactor evidence="7">
        <name>Mg(2+)</name>
        <dbReference type="ChEBI" id="CHEBI:18420"/>
    </cofactor>
    <text evidence="7">Binds 1 Mg(2+) ion per subunit.</text>
</comment>
<comment type="subcellular location">
    <subcellularLocation>
        <location evidence="7">Cytoplasm</location>
    </subcellularLocation>
</comment>
<evidence type="ECO:0000256" key="5">
    <source>
        <dbReference type="ARBA" id="ARBA00022840"/>
    </source>
</evidence>
<dbReference type="InterPro" id="IPR003593">
    <property type="entry name" value="AAA+_ATPase"/>
</dbReference>
<feature type="binding site" evidence="7">
    <location>
        <position position="62"/>
    </location>
    <ligand>
        <name>substrate</name>
    </ligand>
</feature>
<evidence type="ECO:0000256" key="7">
    <source>
        <dbReference type="HAMAP-Rule" id="MF_00109"/>
    </source>
</evidence>
<gene>
    <name evidence="7" type="primary">aroK</name>
    <name evidence="9" type="ORF">AMOR_27330</name>
</gene>